<dbReference type="AlphaFoldDB" id="A0A820QKX8"/>
<dbReference type="InterPro" id="IPR045474">
    <property type="entry name" value="GEVED"/>
</dbReference>
<feature type="non-terminal residue" evidence="2">
    <location>
        <position position="1"/>
    </location>
</feature>
<feature type="domain" description="GEVED" evidence="1">
    <location>
        <begin position="2"/>
        <end position="47"/>
    </location>
</feature>
<dbReference type="Pfam" id="PF20009">
    <property type="entry name" value="GEVED"/>
    <property type="match status" value="1"/>
</dbReference>
<name>A0A820QKX8_9BILA</name>
<dbReference type="EMBL" id="CAJOAZ010028995">
    <property type="protein sequence ID" value="CAF4421859.1"/>
    <property type="molecule type" value="Genomic_DNA"/>
</dbReference>
<proteinExistence type="predicted"/>
<comment type="caution">
    <text evidence="2">The sequence shown here is derived from an EMBL/GenBank/DDBJ whole genome shotgun (WGS) entry which is preliminary data.</text>
</comment>
<dbReference type="Proteomes" id="UP000663844">
    <property type="component" value="Unassembled WGS sequence"/>
</dbReference>
<evidence type="ECO:0000313" key="3">
    <source>
        <dbReference type="Proteomes" id="UP000663844"/>
    </source>
</evidence>
<organism evidence="2 3">
    <name type="scientific">Adineta steineri</name>
    <dbReference type="NCBI Taxonomy" id="433720"/>
    <lineage>
        <taxon>Eukaryota</taxon>
        <taxon>Metazoa</taxon>
        <taxon>Spiralia</taxon>
        <taxon>Gnathifera</taxon>
        <taxon>Rotifera</taxon>
        <taxon>Eurotatoria</taxon>
        <taxon>Bdelloidea</taxon>
        <taxon>Adinetida</taxon>
        <taxon>Adinetidae</taxon>
        <taxon>Adineta</taxon>
    </lineage>
</organism>
<feature type="non-terminal residue" evidence="2">
    <location>
        <position position="50"/>
    </location>
</feature>
<sequence>ITVIVPSSIVSGQFGQHRMRVMLTTINPATSCGQLNGIGETQDYNVQIVN</sequence>
<gene>
    <name evidence="2" type="ORF">OXD698_LOCUS52689</name>
</gene>
<evidence type="ECO:0000313" key="2">
    <source>
        <dbReference type="EMBL" id="CAF4421859.1"/>
    </source>
</evidence>
<accession>A0A820QKX8</accession>
<reference evidence="2" key="1">
    <citation type="submission" date="2021-02" db="EMBL/GenBank/DDBJ databases">
        <authorList>
            <person name="Nowell W R."/>
        </authorList>
    </citation>
    <scope>NUCLEOTIDE SEQUENCE</scope>
</reference>
<evidence type="ECO:0000259" key="1">
    <source>
        <dbReference type="Pfam" id="PF20009"/>
    </source>
</evidence>
<protein>
    <recommendedName>
        <fullName evidence="1">GEVED domain-containing protein</fullName>
    </recommendedName>
</protein>